<dbReference type="AlphaFoldDB" id="A0A8H7J2B5"/>
<dbReference type="OrthoDB" id="3244603at2759"/>
<protein>
    <recommendedName>
        <fullName evidence="4">YDG domain-containing protein</fullName>
    </recommendedName>
</protein>
<organism evidence="2 3">
    <name type="scientific">Ascochyta lentis</name>
    <dbReference type="NCBI Taxonomy" id="205686"/>
    <lineage>
        <taxon>Eukaryota</taxon>
        <taxon>Fungi</taxon>
        <taxon>Dikarya</taxon>
        <taxon>Ascomycota</taxon>
        <taxon>Pezizomycotina</taxon>
        <taxon>Dothideomycetes</taxon>
        <taxon>Pleosporomycetidae</taxon>
        <taxon>Pleosporales</taxon>
        <taxon>Pleosporineae</taxon>
        <taxon>Didymellaceae</taxon>
        <taxon>Ascochyta</taxon>
    </lineage>
</organism>
<comment type="caution">
    <text evidence="2">The sequence shown here is derived from an EMBL/GenBank/DDBJ whole genome shotgun (WGS) entry which is preliminary data.</text>
</comment>
<evidence type="ECO:0000313" key="3">
    <source>
        <dbReference type="Proteomes" id="UP000651452"/>
    </source>
</evidence>
<reference evidence="2" key="2">
    <citation type="submission" date="2020-09" db="EMBL/GenBank/DDBJ databases">
        <title>Reference genome assembly for Australian Ascochyta lentis isolate Al4.</title>
        <authorList>
            <person name="Lee R.C."/>
            <person name="Farfan-Caceres L.M."/>
            <person name="Debler J.W."/>
            <person name="Williams A.H."/>
            <person name="Henares B.M."/>
        </authorList>
    </citation>
    <scope>NUCLEOTIDE SEQUENCE</scope>
    <source>
        <strain evidence="2">Al4</strain>
    </source>
</reference>
<keyword evidence="3" id="KW-1185">Reference proteome</keyword>
<proteinExistence type="predicted"/>
<evidence type="ECO:0000313" key="2">
    <source>
        <dbReference type="EMBL" id="KAF9695549.1"/>
    </source>
</evidence>
<feature type="region of interest" description="Disordered" evidence="1">
    <location>
        <begin position="387"/>
        <end position="413"/>
    </location>
</feature>
<feature type="region of interest" description="Disordered" evidence="1">
    <location>
        <begin position="529"/>
        <end position="554"/>
    </location>
</feature>
<sequence length="699" mass="77302">MQPVTRTPPLPDIPRCKLKQIARWIRDDLDILVAREGPNVLQPDDVVFLHELFVALSRSITITIEDLRATGIHKAVKDIAGVATRWPGRLCDDCDKIIVLWTSKFGRLDDLHPFLCGRGGRLEGIASVIEYTRQALLRRWSEHCPEKIHPSVSHRQGDLGFKPGDWWINTLFAHHAGIIGLESLQGGTTYNKKAAYALVLKDTGEIDGTSEDFFTYRFPLNDKGKFRLTAATPASRQPIRVLRCHSINSIWGPKAGIRYEGVYAVKGWCVRLATLKDIFSGEGNVGDVLYEVTMQRTDRVSMEEVSKRPTNMEVDDYAEYKRLRKRHREHKRGAPGQLLMPQQPFKAAPPILPLQVSGSSIIAPQSMLRASSPSVSRKANFKEPVFDAPKASQEPSRPPAADIVSPMTSPDRQGSFFVMETSAAPAMPATGDKDKPSPSTSFETVSHQKEAQILSSITSSVRSGQSDLKVILPWIDLETDSPLPAPSDAPPVITKEVPSQATDGLEAQAAEMNPVKKVRRLARDLRRPSDTILQSQEARKKSTATNPHSLRFYPARPILGGKEEEKWETRRDKLFKKTLFGKKPKFFDGAGYNADEDFESVPSHACTPYVRSSSSDGAIQLHSPPSIRPPTPGYLLADLTPSHGVEDIEFASPLENLISPSRMMTVGSCIVPPVVARARRIGVVGSVVGSLRRMASRLS</sequence>
<gene>
    <name evidence="2" type="ORF">EKO04_006339</name>
</gene>
<evidence type="ECO:0008006" key="4">
    <source>
        <dbReference type="Google" id="ProtNLM"/>
    </source>
</evidence>
<name>A0A8H7J2B5_9PLEO</name>
<reference evidence="2" key="1">
    <citation type="submission" date="2018-12" db="EMBL/GenBank/DDBJ databases">
        <authorList>
            <person name="Syme R.A."/>
            <person name="Farfan-Caceres L."/>
            <person name="Lichtenzveig J."/>
        </authorList>
    </citation>
    <scope>NUCLEOTIDE SEQUENCE</scope>
    <source>
        <strain evidence="2">Al4</strain>
    </source>
</reference>
<dbReference type="Gene3D" id="2.30.280.10">
    <property type="entry name" value="SRA-YDG"/>
    <property type="match status" value="1"/>
</dbReference>
<evidence type="ECO:0000256" key="1">
    <source>
        <dbReference type="SAM" id="MobiDB-lite"/>
    </source>
</evidence>
<dbReference type="EMBL" id="RZGK01000011">
    <property type="protein sequence ID" value="KAF9695549.1"/>
    <property type="molecule type" value="Genomic_DNA"/>
</dbReference>
<dbReference type="Proteomes" id="UP000651452">
    <property type="component" value="Unassembled WGS sequence"/>
</dbReference>
<accession>A0A8H7J2B5</accession>
<dbReference type="InterPro" id="IPR015947">
    <property type="entry name" value="PUA-like_sf"/>
</dbReference>
<dbReference type="InterPro" id="IPR036987">
    <property type="entry name" value="SRA-YDG_sf"/>
</dbReference>
<dbReference type="SUPFAM" id="SSF88697">
    <property type="entry name" value="PUA domain-like"/>
    <property type="match status" value="1"/>
</dbReference>